<dbReference type="PROSITE" id="PS00595">
    <property type="entry name" value="AA_TRANSFER_CLASS_5"/>
    <property type="match status" value="1"/>
</dbReference>
<evidence type="ECO:0000256" key="4">
    <source>
        <dbReference type="ARBA" id="ARBA00050776"/>
    </source>
</evidence>
<evidence type="ECO:0000256" key="3">
    <source>
        <dbReference type="ARBA" id="ARBA00022898"/>
    </source>
</evidence>
<evidence type="ECO:0000313" key="8">
    <source>
        <dbReference type="EMBL" id="WJW69645.1"/>
    </source>
</evidence>
<keyword evidence="10" id="KW-1185">Reference proteome</keyword>
<evidence type="ECO:0000313" key="7">
    <source>
        <dbReference type="EMBL" id="NWJ47740.1"/>
    </source>
</evidence>
<proteinExistence type="inferred from homology"/>
<evidence type="ECO:0000313" key="9">
    <source>
        <dbReference type="Proteomes" id="UP000521676"/>
    </source>
</evidence>
<dbReference type="Pfam" id="PF00266">
    <property type="entry name" value="Aminotran_5"/>
    <property type="match status" value="1"/>
</dbReference>
<dbReference type="InterPro" id="IPR015422">
    <property type="entry name" value="PyrdxlP-dep_Trfase_small"/>
</dbReference>
<keyword evidence="3" id="KW-0663">Pyridoxal phosphate</keyword>
<protein>
    <submittedName>
        <fullName evidence="7">Aminotransferase class V-fold PLP-dependent enzyme</fullName>
    </submittedName>
</protein>
<accession>A0A8T7M6K1</accession>
<reference evidence="8" key="2">
    <citation type="journal article" date="2024" name="Nature">
        <title>Anoxygenic phototroph of the Chloroflexota uses a type I reaction centre.</title>
        <authorList>
            <person name="Tsuji J.M."/>
            <person name="Shaw N.A."/>
            <person name="Nagashima S."/>
            <person name="Venkiteswaran J.J."/>
            <person name="Schiff S.L."/>
            <person name="Watanabe T."/>
            <person name="Fukui M."/>
            <person name="Hanada S."/>
            <person name="Tank M."/>
            <person name="Neufeld J.D."/>
        </authorList>
    </citation>
    <scope>NUCLEOTIDE SEQUENCE</scope>
    <source>
        <strain evidence="8">L227-S17</strain>
    </source>
</reference>
<dbReference type="Proteomes" id="UP001431572">
    <property type="component" value="Chromosome 2"/>
</dbReference>
<dbReference type="SUPFAM" id="SSF53383">
    <property type="entry name" value="PLP-dependent transferases"/>
    <property type="match status" value="1"/>
</dbReference>
<dbReference type="InterPro" id="IPR020578">
    <property type="entry name" value="Aminotrans_V_PyrdxlP_BS"/>
</dbReference>
<comment type="cofactor">
    <cofactor evidence="1 5">
        <name>pyridoxal 5'-phosphate</name>
        <dbReference type="ChEBI" id="CHEBI:597326"/>
    </cofactor>
</comment>
<keyword evidence="7" id="KW-0808">Transferase</keyword>
<dbReference type="InterPro" id="IPR015421">
    <property type="entry name" value="PyrdxlP-dep_Trfase_major"/>
</dbReference>
<feature type="domain" description="Aminotransferase class V" evidence="6">
    <location>
        <begin position="37"/>
        <end position="426"/>
    </location>
</feature>
<dbReference type="PANTHER" id="PTHR43586:SF8">
    <property type="entry name" value="CYSTEINE DESULFURASE 1, CHLOROPLASTIC"/>
    <property type="match status" value="1"/>
</dbReference>
<dbReference type="RefSeq" id="WP_341471518.1">
    <property type="nucleotide sequence ID" value="NZ_CP128400.1"/>
</dbReference>
<dbReference type="InterPro" id="IPR000192">
    <property type="entry name" value="Aminotrans_V_dom"/>
</dbReference>
<comment type="catalytic activity">
    <reaction evidence="4">
        <text>(sulfur carrier)-H + L-cysteine = (sulfur carrier)-SH + L-alanine</text>
        <dbReference type="Rhea" id="RHEA:43892"/>
        <dbReference type="Rhea" id="RHEA-COMP:14737"/>
        <dbReference type="Rhea" id="RHEA-COMP:14739"/>
        <dbReference type="ChEBI" id="CHEBI:29917"/>
        <dbReference type="ChEBI" id="CHEBI:35235"/>
        <dbReference type="ChEBI" id="CHEBI:57972"/>
        <dbReference type="ChEBI" id="CHEBI:64428"/>
        <dbReference type="EC" id="2.8.1.7"/>
    </reaction>
</comment>
<organism evidence="7 9">
    <name type="scientific">Candidatus Chlorohelix allophototropha</name>
    <dbReference type="NCBI Taxonomy" id="3003348"/>
    <lineage>
        <taxon>Bacteria</taxon>
        <taxon>Bacillati</taxon>
        <taxon>Chloroflexota</taxon>
        <taxon>Chloroflexia</taxon>
        <taxon>Candidatus Chloroheliales</taxon>
        <taxon>Candidatus Chloroheliaceae</taxon>
        <taxon>Candidatus Chlorohelix</taxon>
    </lineage>
</organism>
<evidence type="ECO:0000256" key="5">
    <source>
        <dbReference type="RuleBase" id="RU004504"/>
    </source>
</evidence>
<dbReference type="EMBL" id="JACATZ010000003">
    <property type="protein sequence ID" value="NWJ47740.1"/>
    <property type="molecule type" value="Genomic_DNA"/>
</dbReference>
<comment type="similarity">
    <text evidence="2">Belongs to the class-V pyridoxal-phosphate-dependent aminotransferase family. Csd subfamily.</text>
</comment>
<evidence type="ECO:0000313" key="10">
    <source>
        <dbReference type="Proteomes" id="UP001431572"/>
    </source>
</evidence>
<reference evidence="7 9" key="1">
    <citation type="submission" date="2020-06" db="EMBL/GenBank/DDBJ databases">
        <title>Anoxygenic phototrophic Chloroflexota member uses a Type I reaction center.</title>
        <authorList>
            <person name="Tsuji J.M."/>
            <person name="Shaw N.A."/>
            <person name="Nagashima S."/>
            <person name="Venkiteswaran J."/>
            <person name="Schiff S.L."/>
            <person name="Hanada S."/>
            <person name="Tank M."/>
            <person name="Neufeld J.D."/>
        </authorList>
    </citation>
    <scope>NUCLEOTIDE SEQUENCE [LARGE SCALE GENOMIC DNA]</scope>
    <source>
        <strain evidence="7">L227-S17</strain>
    </source>
</reference>
<sequence length="454" mass="50100">MNHGTIPPSIDSVLPQVVGSQLYTTLHNGKQARVIQLNNAATTPPFQKTLEAVNSFLETYGALHRGAGPRARITCDKVEEAIARIRTFVNCQPDQALLFTQNTSSAINMLARLLKLESDSVIFTSEIEHTSNNLPWRYNTSAEVIEINAFNNGALDYADLEQKVQRYGKRLKLISVSGASNQTGYIPDLRRMSALAHSCGALFFVDAAQLAPHRPIDMLEDGIDALAFSAHKVYAPFGIGVLALPRHLLDTTPPDPGGGSIDMISNRDIIWAPPSERHQTGTWNATGIVALGASCQVLMDTGWDNVIRHEKELVNYAAVMLAQVPGLKMHIPAELYKSENRIGTFPFNLPELHHSLVAAILEHEHGIEVRSGTICNHRLVRRWFNISEAEQSEREEKIKGGDRLASYGIVRASLGIHNTHEDIDALTAALTYISTRGYSLHYKAMPSLETFEPE</sequence>
<gene>
    <name evidence="7" type="ORF">HXX08_17950</name>
    <name evidence="8" type="ORF">OZ401_003273</name>
</gene>
<evidence type="ECO:0000259" key="6">
    <source>
        <dbReference type="Pfam" id="PF00266"/>
    </source>
</evidence>
<dbReference type="Gene3D" id="3.40.640.10">
    <property type="entry name" value="Type I PLP-dependent aspartate aminotransferase-like (Major domain)"/>
    <property type="match status" value="1"/>
</dbReference>
<dbReference type="Proteomes" id="UP000521676">
    <property type="component" value="Unassembled WGS sequence"/>
</dbReference>
<name>A0A8T7M6K1_9CHLR</name>
<evidence type="ECO:0000256" key="1">
    <source>
        <dbReference type="ARBA" id="ARBA00001933"/>
    </source>
</evidence>
<dbReference type="AlphaFoldDB" id="A0A8T7M6K1"/>
<dbReference type="Gene3D" id="3.90.1150.10">
    <property type="entry name" value="Aspartate Aminotransferase, domain 1"/>
    <property type="match status" value="1"/>
</dbReference>
<dbReference type="InterPro" id="IPR015424">
    <property type="entry name" value="PyrdxlP-dep_Trfase"/>
</dbReference>
<dbReference type="GO" id="GO:0031071">
    <property type="term" value="F:cysteine desulfurase activity"/>
    <property type="evidence" value="ECO:0007669"/>
    <property type="project" value="UniProtKB-EC"/>
</dbReference>
<dbReference type="EMBL" id="CP128400">
    <property type="protein sequence ID" value="WJW69645.1"/>
    <property type="molecule type" value="Genomic_DNA"/>
</dbReference>
<keyword evidence="7" id="KW-0032">Aminotransferase</keyword>
<evidence type="ECO:0000256" key="2">
    <source>
        <dbReference type="ARBA" id="ARBA00010447"/>
    </source>
</evidence>
<dbReference type="GO" id="GO:0008483">
    <property type="term" value="F:transaminase activity"/>
    <property type="evidence" value="ECO:0007669"/>
    <property type="project" value="UniProtKB-KW"/>
</dbReference>
<dbReference type="PANTHER" id="PTHR43586">
    <property type="entry name" value="CYSTEINE DESULFURASE"/>
    <property type="match status" value="1"/>
</dbReference>